<dbReference type="InterPro" id="IPR012944">
    <property type="entry name" value="SusD_RagB_dom"/>
</dbReference>
<dbReference type="EMBL" id="FMMM01000023">
    <property type="protein sequence ID" value="SCQ19294.1"/>
    <property type="molecule type" value="Genomic_DNA"/>
</dbReference>
<name>A0A1D3UGK1_TANFO</name>
<organism evidence="8 9">
    <name type="scientific">Tannerella forsythia</name>
    <name type="common">Bacteroides forsythus</name>
    <dbReference type="NCBI Taxonomy" id="28112"/>
    <lineage>
        <taxon>Bacteria</taxon>
        <taxon>Pseudomonadati</taxon>
        <taxon>Bacteroidota</taxon>
        <taxon>Bacteroidia</taxon>
        <taxon>Bacteroidales</taxon>
        <taxon>Tannerellaceae</taxon>
        <taxon>Tannerella</taxon>
    </lineage>
</organism>
<sequence>MYTKIVKYICLPALLIGTWAACDLERNPLNRFSDSTIWSSEENAKVALTGLYRGDILFNAPEYQPSDWWSYGGLVFLEFASDNLYDRRNNASNFFRLSNGQLVANNPFVARYWKNTYKRITQCNRFLENVRSLPETDVTRRYAAEARFIRACQYFYLSQYFQEVPLVTKVLTRDEANTVEKNGSKEIMKFVIDELKAAVIDLPRFKDLSVEQVGRASKQAALAFLGRTYLAENKWNEAAAVYKEIIDYGDNELAADYSSLFIPKGENSRENIFSMQYIESLAGQSMPQHALPAKDGGWCIINVPASLFEAYEFTDGTSFSYDSPLYDPKDLGKNRDPRLRYTILYNGAMFMGKSYVSHPDSASSPDRVMGGQTTQTGFMMRKYFDETYKGNLQEYGGNLPVIRYAEVLLGYLEAKMEAGDAISQALLDQTINRVRGRVSVNMPKITLTDVASLRPVLRNERRVELACEGIRYWDILRWKIGDEVLTKDVYGAPFPGAKRTRVKPGDQPDPHGRWFVNTRNFRSPQDYKWPIPQAEQDINPNLR</sequence>
<dbReference type="GO" id="GO:0009279">
    <property type="term" value="C:cell outer membrane"/>
    <property type="evidence" value="ECO:0007669"/>
    <property type="project" value="UniProtKB-SubCell"/>
</dbReference>
<dbReference type="PROSITE" id="PS51257">
    <property type="entry name" value="PROKAR_LIPOPROTEIN"/>
    <property type="match status" value="1"/>
</dbReference>
<comment type="subcellular location">
    <subcellularLocation>
        <location evidence="1">Cell outer membrane</location>
    </subcellularLocation>
</comment>
<dbReference type="AlphaFoldDB" id="A0A1D3UGK1"/>
<dbReference type="Proteomes" id="UP000182057">
    <property type="component" value="Unassembled WGS sequence"/>
</dbReference>
<dbReference type="Gene3D" id="1.25.40.390">
    <property type="match status" value="1"/>
</dbReference>
<keyword evidence="5" id="KW-0998">Cell outer membrane</keyword>
<evidence type="ECO:0000256" key="2">
    <source>
        <dbReference type="ARBA" id="ARBA00006275"/>
    </source>
</evidence>
<evidence type="ECO:0000259" key="7">
    <source>
        <dbReference type="Pfam" id="PF14322"/>
    </source>
</evidence>
<dbReference type="SUPFAM" id="SSF48452">
    <property type="entry name" value="TPR-like"/>
    <property type="match status" value="1"/>
</dbReference>
<evidence type="ECO:0000256" key="4">
    <source>
        <dbReference type="ARBA" id="ARBA00023136"/>
    </source>
</evidence>
<evidence type="ECO:0000256" key="3">
    <source>
        <dbReference type="ARBA" id="ARBA00022729"/>
    </source>
</evidence>
<dbReference type="RefSeq" id="WP_074449523.1">
    <property type="nucleotide sequence ID" value="NZ_FMMM01000023.1"/>
</dbReference>
<dbReference type="Pfam" id="PF14322">
    <property type="entry name" value="SusD-like_3"/>
    <property type="match status" value="1"/>
</dbReference>
<evidence type="ECO:0000313" key="9">
    <source>
        <dbReference type="Proteomes" id="UP000182057"/>
    </source>
</evidence>
<feature type="domain" description="RagB/SusD" evidence="6">
    <location>
        <begin position="282"/>
        <end position="542"/>
    </location>
</feature>
<dbReference type="InterPro" id="IPR011990">
    <property type="entry name" value="TPR-like_helical_dom_sf"/>
</dbReference>
<evidence type="ECO:0000256" key="5">
    <source>
        <dbReference type="ARBA" id="ARBA00023237"/>
    </source>
</evidence>
<reference evidence="8 9" key="1">
    <citation type="submission" date="2016-09" db="EMBL/GenBank/DDBJ databases">
        <authorList>
            <person name="Capua I."/>
            <person name="De Benedictis P."/>
            <person name="Joannis T."/>
            <person name="Lombin L.H."/>
            <person name="Cattoli G."/>
        </authorList>
    </citation>
    <scope>NUCLEOTIDE SEQUENCE [LARGE SCALE GENOMIC DNA]</scope>
    <source>
        <strain evidence="8 9">UB20</strain>
    </source>
</reference>
<feature type="domain" description="SusD-like N-terminal" evidence="7">
    <location>
        <begin position="91"/>
        <end position="230"/>
    </location>
</feature>
<proteinExistence type="inferred from homology"/>
<gene>
    <name evidence="8" type="ORF">TFUB20_00659</name>
</gene>
<evidence type="ECO:0000313" key="8">
    <source>
        <dbReference type="EMBL" id="SCQ19294.1"/>
    </source>
</evidence>
<accession>A0A1D3UGK1</accession>
<evidence type="ECO:0000259" key="6">
    <source>
        <dbReference type="Pfam" id="PF07980"/>
    </source>
</evidence>
<keyword evidence="3" id="KW-0732">Signal</keyword>
<dbReference type="InterPro" id="IPR033985">
    <property type="entry name" value="SusD-like_N"/>
</dbReference>
<dbReference type="CDD" id="cd08977">
    <property type="entry name" value="SusD"/>
    <property type="match status" value="1"/>
</dbReference>
<dbReference type="OrthoDB" id="5694214at2"/>
<protein>
    <submittedName>
        <fullName evidence="8">SusD family protein</fullName>
    </submittedName>
</protein>
<comment type="similarity">
    <text evidence="2">Belongs to the SusD family.</text>
</comment>
<dbReference type="Pfam" id="PF07980">
    <property type="entry name" value="SusD_RagB"/>
    <property type="match status" value="1"/>
</dbReference>
<keyword evidence="4" id="KW-0472">Membrane</keyword>
<evidence type="ECO:0000256" key="1">
    <source>
        <dbReference type="ARBA" id="ARBA00004442"/>
    </source>
</evidence>